<gene>
    <name evidence="4" type="primary">pldh-t_1</name>
    <name evidence="4" type="ORF">DSM104329_02392</name>
</gene>
<dbReference type="RefSeq" id="WP_259315675.1">
    <property type="nucleotide sequence ID" value="NZ_CP087164.1"/>
</dbReference>
<dbReference type="PRINTS" id="PR00081">
    <property type="entry name" value="GDHRDH"/>
</dbReference>
<dbReference type="Gene3D" id="3.40.50.720">
    <property type="entry name" value="NAD(P)-binding Rossmann-like Domain"/>
    <property type="match status" value="1"/>
</dbReference>
<dbReference type="InterPro" id="IPR036291">
    <property type="entry name" value="NAD(P)-bd_dom_sf"/>
</dbReference>
<name>A0A9E6XXE4_9ACTN</name>
<evidence type="ECO:0000256" key="1">
    <source>
        <dbReference type="ARBA" id="ARBA00006484"/>
    </source>
</evidence>
<dbReference type="PANTHER" id="PTHR42760">
    <property type="entry name" value="SHORT-CHAIN DEHYDROGENASES/REDUCTASES FAMILY MEMBER"/>
    <property type="match status" value="1"/>
</dbReference>
<accession>A0A9E6XXE4</accession>
<dbReference type="PANTHER" id="PTHR42760:SF40">
    <property type="entry name" value="3-OXOACYL-[ACYL-CARRIER-PROTEIN] REDUCTASE, CHLOROPLASTIC"/>
    <property type="match status" value="1"/>
</dbReference>
<evidence type="ECO:0000313" key="5">
    <source>
        <dbReference type="Proteomes" id="UP001162834"/>
    </source>
</evidence>
<dbReference type="InterPro" id="IPR020904">
    <property type="entry name" value="Sc_DH/Rdtase_CS"/>
</dbReference>
<dbReference type="SUPFAM" id="SSF51735">
    <property type="entry name" value="NAD(P)-binding Rossmann-fold domains"/>
    <property type="match status" value="1"/>
</dbReference>
<dbReference type="GO" id="GO:0030497">
    <property type="term" value="P:fatty acid elongation"/>
    <property type="evidence" value="ECO:0007669"/>
    <property type="project" value="TreeGrafter"/>
</dbReference>
<dbReference type="FunFam" id="3.40.50.720:FF:000084">
    <property type="entry name" value="Short-chain dehydrogenase reductase"/>
    <property type="match status" value="1"/>
</dbReference>
<sequence length="234" mass="24076">MSSLPLADQVAVVTGGARGIGAAIAARLRADGATVVVFDRAPDEGRPAVDVTDEHAVQAAVAEVVARHGRIDVLVNNAGVYPHVPFEAMTLDTWRAVMGLNLDGVFVCSRAVFPVMREQGYGRIVNIVSSTFFIGQRCLTAYVASKGGVIGFTRALATEAGPLGITVNAVAPGLIDTRGAAAADPLFDEVVGAQAIGRAGAPNDVAEAVAYVVTPAAGFITGQTINVDGGHRYH</sequence>
<keyword evidence="2 4" id="KW-0560">Oxidoreductase</keyword>
<comment type="similarity">
    <text evidence="1">Belongs to the short-chain dehydrogenases/reductases (SDR) family.</text>
</comment>
<dbReference type="AlphaFoldDB" id="A0A9E6XXE4"/>
<dbReference type="InterPro" id="IPR002347">
    <property type="entry name" value="SDR_fam"/>
</dbReference>
<dbReference type="PRINTS" id="PR00080">
    <property type="entry name" value="SDRFAMILY"/>
</dbReference>
<dbReference type="PROSITE" id="PS00061">
    <property type="entry name" value="ADH_SHORT"/>
    <property type="match status" value="1"/>
</dbReference>
<evidence type="ECO:0000256" key="2">
    <source>
        <dbReference type="ARBA" id="ARBA00023002"/>
    </source>
</evidence>
<protein>
    <submittedName>
        <fullName evidence="4">Pyridoxal 4-dehydrogenase</fullName>
        <ecNumber evidence="4">1.1.1.107</ecNumber>
    </submittedName>
</protein>
<proteinExistence type="inferred from homology"/>
<organism evidence="4 5">
    <name type="scientific">Capillimicrobium parvum</name>
    <dbReference type="NCBI Taxonomy" id="2884022"/>
    <lineage>
        <taxon>Bacteria</taxon>
        <taxon>Bacillati</taxon>
        <taxon>Actinomycetota</taxon>
        <taxon>Thermoleophilia</taxon>
        <taxon>Solirubrobacterales</taxon>
        <taxon>Capillimicrobiaceae</taxon>
        <taxon>Capillimicrobium</taxon>
    </lineage>
</organism>
<dbReference type="SMART" id="SM00822">
    <property type="entry name" value="PKS_KR"/>
    <property type="match status" value="1"/>
</dbReference>
<dbReference type="Pfam" id="PF13561">
    <property type="entry name" value="adh_short_C2"/>
    <property type="match status" value="1"/>
</dbReference>
<dbReference type="InterPro" id="IPR057326">
    <property type="entry name" value="KR_dom"/>
</dbReference>
<dbReference type="EMBL" id="CP087164">
    <property type="protein sequence ID" value="UGS35995.1"/>
    <property type="molecule type" value="Genomic_DNA"/>
</dbReference>
<reference evidence="4" key="1">
    <citation type="journal article" date="2022" name="Int. J. Syst. Evol. Microbiol.">
        <title>Pseudomonas aegrilactucae sp. nov. and Pseudomonas morbosilactucae sp. nov., pathogens causing bacterial rot of lettuce in Japan.</title>
        <authorList>
            <person name="Sawada H."/>
            <person name="Fujikawa T."/>
            <person name="Satou M."/>
        </authorList>
    </citation>
    <scope>NUCLEOTIDE SEQUENCE</scope>
    <source>
        <strain evidence="4">0166_1</strain>
    </source>
</reference>
<dbReference type="KEGG" id="sbae:DSM104329_02392"/>
<keyword evidence="5" id="KW-1185">Reference proteome</keyword>
<dbReference type="GO" id="GO:0050235">
    <property type="term" value="F:pyridoxal 4-dehydrogenase activity"/>
    <property type="evidence" value="ECO:0007669"/>
    <property type="project" value="UniProtKB-EC"/>
</dbReference>
<evidence type="ECO:0000313" key="4">
    <source>
        <dbReference type="EMBL" id="UGS35995.1"/>
    </source>
</evidence>
<feature type="domain" description="Ketoreductase" evidence="3">
    <location>
        <begin position="9"/>
        <end position="173"/>
    </location>
</feature>
<dbReference type="Proteomes" id="UP001162834">
    <property type="component" value="Chromosome"/>
</dbReference>
<evidence type="ECO:0000259" key="3">
    <source>
        <dbReference type="SMART" id="SM00822"/>
    </source>
</evidence>
<dbReference type="EC" id="1.1.1.107" evidence="4"/>